<evidence type="ECO:0000313" key="1">
    <source>
        <dbReference type="EMBL" id="EJV20432.1"/>
    </source>
</evidence>
<organism evidence="1 2">
    <name type="scientific">Enterococcus faecalis ERV63</name>
    <dbReference type="NCBI Taxonomy" id="1134793"/>
    <lineage>
        <taxon>Bacteria</taxon>
        <taxon>Bacillati</taxon>
        <taxon>Bacillota</taxon>
        <taxon>Bacilli</taxon>
        <taxon>Lactobacillales</taxon>
        <taxon>Enterococcaceae</taxon>
        <taxon>Enterococcus</taxon>
    </lineage>
</organism>
<reference evidence="1 2" key="1">
    <citation type="submission" date="2012-04" db="EMBL/GenBank/DDBJ databases">
        <authorList>
            <person name="Weinstock G."/>
            <person name="Sodergren E."/>
            <person name="Lobos E.A."/>
            <person name="Fulton L."/>
            <person name="Fulton R."/>
            <person name="Courtney L."/>
            <person name="Fronick C."/>
            <person name="O'Laughlin M."/>
            <person name="Godfrey J."/>
            <person name="Wilson R.M."/>
            <person name="Miner T."/>
            <person name="Farmer C."/>
            <person name="Delehaunty K."/>
            <person name="Cordes M."/>
            <person name="Minx P."/>
            <person name="Tomlinson C."/>
            <person name="Chen J."/>
            <person name="Wollam A."/>
            <person name="Pepin K.H."/>
            <person name="Bhonagiri V."/>
            <person name="Zhang X."/>
            <person name="Suruliraj S."/>
            <person name="Warren W."/>
            <person name="Mitreva M."/>
            <person name="Mardis E.R."/>
            <person name="Wilson R.K."/>
        </authorList>
    </citation>
    <scope>NUCLEOTIDE SEQUENCE [LARGE SCALE GENOMIC DNA]</scope>
    <source>
        <strain evidence="1 2">ERV63</strain>
    </source>
</reference>
<dbReference type="EMBL" id="ALZR01000016">
    <property type="protein sequence ID" value="EJV20432.1"/>
    <property type="molecule type" value="Genomic_DNA"/>
</dbReference>
<dbReference type="RefSeq" id="WP_002382973.1">
    <property type="nucleotide sequence ID" value="NZ_JH805679.1"/>
</dbReference>
<dbReference type="InterPro" id="IPR036286">
    <property type="entry name" value="LexA/Signal_pep-like_sf"/>
</dbReference>
<dbReference type="CDD" id="cd06462">
    <property type="entry name" value="Peptidase_S24_S26"/>
    <property type="match status" value="1"/>
</dbReference>
<proteinExistence type="predicted"/>
<gene>
    <name evidence="1" type="ORF">HMPREF1336_00239</name>
</gene>
<sequence length="166" mass="19085">MRFVAEGVSMLPTYKEGDILVAQCSNFEISTGKIVVIKSLYNNFFAHRLVSIGEGLAICKGDNFKYFDPPVRTNSIVGVIEDQADDSYVKEKIKIRAIYSNEKISDNFNILVLSKNLLREIHLENLVNFEVPVDSEEFCIYYRYLSNNLPKNQNDFFNKFDSIFSI</sequence>
<protein>
    <submittedName>
        <fullName evidence="1">Peptidase S24-like protein</fullName>
    </submittedName>
</protein>
<dbReference type="Proteomes" id="UP000004117">
    <property type="component" value="Unassembled WGS sequence"/>
</dbReference>
<name>A0AAV3GQ32_ENTFL</name>
<evidence type="ECO:0000313" key="2">
    <source>
        <dbReference type="Proteomes" id="UP000004117"/>
    </source>
</evidence>
<dbReference type="AlphaFoldDB" id="A0AAV3GQ32"/>
<accession>A0AAV3GQ32</accession>
<dbReference type="SUPFAM" id="SSF51306">
    <property type="entry name" value="LexA/Signal peptidase"/>
    <property type="match status" value="1"/>
</dbReference>
<comment type="caution">
    <text evidence="1">The sequence shown here is derived from an EMBL/GenBank/DDBJ whole genome shotgun (WGS) entry which is preliminary data.</text>
</comment>